<dbReference type="NCBIfam" id="NF009438">
    <property type="entry name" value="PRK12797.1"/>
    <property type="match status" value="1"/>
</dbReference>
<dbReference type="PRINTS" id="PR01302">
    <property type="entry name" value="TYPE3IMPPROT"/>
</dbReference>
<keyword evidence="9" id="KW-1185">Reference proteome</keyword>
<comment type="caution">
    <text evidence="7">Lacks conserved residue(s) required for the propagation of feature annotation.</text>
</comment>
<evidence type="ECO:0000256" key="6">
    <source>
        <dbReference type="ARBA" id="ARBA00023136"/>
    </source>
</evidence>
<dbReference type="RefSeq" id="WP_119772058.1">
    <property type="nucleotide sequence ID" value="NZ_QYUO01000003.1"/>
</dbReference>
<protein>
    <submittedName>
        <fullName evidence="8">EscR/YscR/HrcR family type III secretion system export apparatus protein</fullName>
    </submittedName>
</protein>
<evidence type="ECO:0000256" key="5">
    <source>
        <dbReference type="ARBA" id="ARBA00022989"/>
    </source>
</evidence>
<name>A0A3A3FKY2_9BURK</name>
<comment type="caution">
    <text evidence="8">The sequence shown here is derived from an EMBL/GenBank/DDBJ whole genome shotgun (WGS) entry which is preliminary data.</text>
</comment>
<evidence type="ECO:0000256" key="1">
    <source>
        <dbReference type="ARBA" id="ARBA00004651"/>
    </source>
</evidence>
<dbReference type="OrthoDB" id="9805111at2"/>
<dbReference type="GO" id="GO:0009306">
    <property type="term" value="P:protein secretion"/>
    <property type="evidence" value="ECO:0007669"/>
    <property type="project" value="UniProtKB-UniRule"/>
</dbReference>
<dbReference type="InterPro" id="IPR005773">
    <property type="entry name" value="T3SS_YscR-like"/>
</dbReference>
<comment type="subcellular location">
    <subcellularLocation>
        <location evidence="1">Cell membrane</location>
        <topology evidence="1">Multi-pass membrane protein</topology>
    </subcellularLocation>
</comment>
<feature type="transmembrane region" description="Helical" evidence="7">
    <location>
        <begin position="54"/>
        <end position="74"/>
    </location>
</feature>
<evidence type="ECO:0000256" key="3">
    <source>
        <dbReference type="ARBA" id="ARBA00022475"/>
    </source>
</evidence>
<keyword evidence="3 7" id="KW-1003">Cell membrane</keyword>
<dbReference type="EMBL" id="QYUO01000003">
    <property type="protein sequence ID" value="RJF92172.1"/>
    <property type="molecule type" value="Genomic_DNA"/>
</dbReference>
<dbReference type="AlphaFoldDB" id="A0A3A3FKY2"/>
<evidence type="ECO:0000256" key="4">
    <source>
        <dbReference type="ARBA" id="ARBA00022692"/>
    </source>
</evidence>
<sequence>MMGADPIGIALFLAALSLLPLLLIVSTSFLKTVIVLLIVRNALGVQQVPPSMALYAIAMAMTAFVMAPTFHTIAQGVDKSRAHGGAQASIVETVGKVAEPLRGFMLKHASEEQRELFLDKARSLWPEQQARQATSRDFVILIPSFVISEMQAGFYMGFLIFIPFLVIDLIVSNLLLALGMQMVSPTTVSLPLKLFLFVIVDGWSKLLHAILNTYL</sequence>
<accession>A0A3A3FKY2</accession>
<dbReference type="GO" id="GO:0005886">
    <property type="term" value="C:plasma membrane"/>
    <property type="evidence" value="ECO:0007669"/>
    <property type="project" value="UniProtKB-SubCell"/>
</dbReference>
<evidence type="ECO:0000313" key="8">
    <source>
        <dbReference type="EMBL" id="RJF92172.1"/>
    </source>
</evidence>
<dbReference type="PROSITE" id="PS01061">
    <property type="entry name" value="FLIP_2"/>
    <property type="match status" value="1"/>
</dbReference>
<keyword evidence="4 7" id="KW-0812">Transmembrane</keyword>
<dbReference type="Pfam" id="PF00813">
    <property type="entry name" value="FliP"/>
    <property type="match status" value="1"/>
</dbReference>
<dbReference type="Proteomes" id="UP000265955">
    <property type="component" value="Unassembled WGS sequence"/>
</dbReference>
<feature type="transmembrane region" description="Helical" evidence="7">
    <location>
        <begin position="190"/>
        <end position="211"/>
    </location>
</feature>
<dbReference type="InterPro" id="IPR005838">
    <property type="entry name" value="T3SS_IM_P"/>
</dbReference>
<keyword evidence="5 7" id="KW-1133">Transmembrane helix</keyword>
<keyword evidence="6 7" id="KW-0472">Membrane</keyword>
<comment type="similarity">
    <text evidence="2 7">Belongs to the FliP/MopC/SpaP family.</text>
</comment>
<organism evidence="8 9">
    <name type="scientific">Noviherbaspirillum saxi</name>
    <dbReference type="NCBI Taxonomy" id="2320863"/>
    <lineage>
        <taxon>Bacteria</taxon>
        <taxon>Pseudomonadati</taxon>
        <taxon>Pseudomonadota</taxon>
        <taxon>Betaproteobacteria</taxon>
        <taxon>Burkholderiales</taxon>
        <taxon>Oxalobacteraceae</taxon>
        <taxon>Noviherbaspirillum</taxon>
    </lineage>
</organism>
<dbReference type="PANTHER" id="PTHR30587:SF2">
    <property type="entry name" value="SURFACE PRESENTATION OF ANTIGENS PROTEIN SPAP"/>
    <property type="match status" value="1"/>
</dbReference>
<evidence type="ECO:0000256" key="2">
    <source>
        <dbReference type="ARBA" id="ARBA00006257"/>
    </source>
</evidence>
<feature type="transmembrane region" description="Helical" evidence="7">
    <location>
        <begin position="154"/>
        <end position="178"/>
    </location>
</feature>
<dbReference type="PANTHER" id="PTHR30587">
    <property type="entry name" value="FLAGELLAR BIOSYNTHETIC PROTEIN FLIP"/>
    <property type="match status" value="1"/>
</dbReference>
<reference evidence="9" key="1">
    <citation type="submission" date="2018-09" db="EMBL/GenBank/DDBJ databases">
        <authorList>
            <person name="Zhu H."/>
        </authorList>
    </citation>
    <scope>NUCLEOTIDE SEQUENCE [LARGE SCALE GENOMIC DNA]</scope>
    <source>
        <strain evidence="9">K1R23-30</strain>
    </source>
</reference>
<dbReference type="NCBIfam" id="TIGR01102">
    <property type="entry name" value="yscR"/>
    <property type="match status" value="1"/>
</dbReference>
<proteinExistence type="inferred from homology"/>
<evidence type="ECO:0000256" key="7">
    <source>
        <dbReference type="RuleBase" id="RU362070"/>
    </source>
</evidence>
<evidence type="ECO:0000313" key="9">
    <source>
        <dbReference type="Proteomes" id="UP000265955"/>
    </source>
</evidence>
<gene>
    <name evidence="8" type="ORF">D3871_26380</name>
</gene>